<reference evidence="1 2" key="1">
    <citation type="submission" date="2019-05" db="EMBL/GenBank/DDBJ databases">
        <title>Another draft genome of Portunus trituberculatus and its Hox gene families provides insights of decapod evolution.</title>
        <authorList>
            <person name="Jeong J.-H."/>
            <person name="Song I."/>
            <person name="Kim S."/>
            <person name="Choi T."/>
            <person name="Kim D."/>
            <person name="Ryu S."/>
            <person name="Kim W."/>
        </authorList>
    </citation>
    <scope>NUCLEOTIDE SEQUENCE [LARGE SCALE GENOMIC DNA]</scope>
    <source>
        <tissue evidence="1">Muscle</tissue>
    </source>
</reference>
<dbReference type="EMBL" id="VSRR010086375">
    <property type="protein sequence ID" value="MPC91041.1"/>
    <property type="molecule type" value="Genomic_DNA"/>
</dbReference>
<protein>
    <submittedName>
        <fullName evidence="1">Uncharacterized protein</fullName>
    </submittedName>
</protein>
<accession>A0A5B7IZR4</accession>
<keyword evidence="2" id="KW-1185">Reference proteome</keyword>
<evidence type="ECO:0000313" key="2">
    <source>
        <dbReference type="Proteomes" id="UP000324222"/>
    </source>
</evidence>
<name>A0A5B7IZR4_PORTR</name>
<dbReference type="AlphaFoldDB" id="A0A5B7IZR4"/>
<evidence type="ECO:0000313" key="1">
    <source>
        <dbReference type="EMBL" id="MPC91041.1"/>
    </source>
</evidence>
<sequence length="77" mass="8660">MSSVCHDFVLVRCPICCAVEKIAFTNHYVSSKEIISCKVISMRYAGVIFSVLQPPTHVALQPFLPCPYRFKVINTLV</sequence>
<gene>
    <name evidence="1" type="ORF">E2C01_086052</name>
</gene>
<organism evidence="1 2">
    <name type="scientific">Portunus trituberculatus</name>
    <name type="common">Swimming crab</name>
    <name type="synonym">Neptunus trituberculatus</name>
    <dbReference type="NCBI Taxonomy" id="210409"/>
    <lineage>
        <taxon>Eukaryota</taxon>
        <taxon>Metazoa</taxon>
        <taxon>Ecdysozoa</taxon>
        <taxon>Arthropoda</taxon>
        <taxon>Crustacea</taxon>
        <taxon>Multicrustacea</taxon>
        <taxon>Malacostraca</taxon>
        <taxon>Eumalacostraca</taxon>
        <taxon>Eucarida</taxon>
        <taxon>Decapoda</taxon>
        <taxon>Pleocyemata</taxon>
        <taxon>Brachyura</taxon>
        <taxon>Eubrachyura</taxon>
        <taxon>Portunoidea</taxon>
        <taxon>Portunidae</taxon>
        <taxon>Portuninae</taxon>
        <taxon>Portunus</taxon>
    </lineage>
</organism>
<comment type="caution">
    <text evidence="1">The sequence shown here is derived from an EMBL/GenBank/DDBJ whole genome shotgun (WGS) entry which is preliminary data.</text>
</comment>
<dbReference type="Proteomes" id="UP000324222">
    <property type="component" value="Unassembled WGS sequence"/>
</dbReference>
<proteinExistence type="predicted"/>